<keyword evidence="6 11" id="KW-0223">Dioxygenase</keyword>
<comment type="catalytic activity">
    <reaction evidence="11">
        <text>1,2-dihydroxy-5-(methylsulfanyl)pent-1-en-3-one + O2 = 3-(methylsulfanyl)propanoate + CO + formate + 2 H(+)</text>
        <dbReference type="Rhea" id="RHEA:14161"/>
        <dbReference type="ChEBI" id="CHEBI:15378"/>
        <dbReference type="ChEBI" id="CHEBI:15379"/>
        <dbReference type="ChEBI" id="CHEBI:15740"/>
        <dbReference type="ChEBI" id="CHEBI:17245"/>
        <dbReference type="ChEBI" id="CHEBI:49016"/>
        <dbReference type="ChEBI" id="CHEBI:49252"/>
        <dbReference type="EC" id="1.13.11.53"/>
    </reaction>
</comment>
<dbReference type="GO" id="GO:0005634">
    <property type="term" value="C:nucleus"/>
    <property type="evidence" value="ECO:0007669"/>
    <property type="project" value="UniProtKB-SubCell"/>
</dbReference>
<sequence length="292" mass="33699">MRILKGKWTKDVIEWNPRNGKRQKGRQIKRCENDLPKGWKRSARDRMKSKKLGGPMLKDNLTNKMVADQYYSDLKKNYQTIIAWYMDSEETDQRLEHHLNPPQYIDLDELYRKTGVEYFKLNIDTYKNDGVLDGIKSERGYTYEDEISCSKECMSNYEEKLKAFYQEHLHTDEEIRFVLDGSGYFDVRDAEDKWIRIAVQAGDMIILPSGIYHRFTLDFDAATSALTCLPAFGSLIRRPRHLQFSSCNVTFSSCGPAAPPDAASVIAPRGARNAYNLPDWLTLMIVVPAFVA</sequence>
<dbReference type="InterPro" id="IPR004313">
    <property type="entry name" value="ARD"/>
</dbReference>
<dbReference type="SUPFAM" id="SSF51182">
    <property type="entry name" value="RmlC-like cupins"/>
    <property type="match status" value="1"/>
</dbReference>
<dbReference type="HAMAP" id="MF_03154">
    <property type="entry name" value="Salvage_MtnD_euk"/>
    <property type="match status" value="1"/>
</dbReference>
<evidence type="ECO:0000313" key="13">
    <source>
        <dbReference type="Proteomes" id="UP000299102"/>
    </source>
</evidence>
<feature type="binding site" evidence="11">
    <location>
        <position position="170"/>
    </location>
    <ligand>
        <name>Fe(2+)</name>
        <dbReference type="ChEBI" id="CHEBI:29033"/>
        <note>for iron-dependent acireductone dioxygenase activity</note>
    </ligand>
</feature>
<dbReference type="GO" id="GO:0016151">
    <property type="term" value="F:nickel cation binding"/>
    <property type="evidence" value="ECO:0007669"/>
    <property type="project" value="UniProtKB-UniRule"/>
</dbReference>
<feature type="binding site" evidence="11">
    <location>
        <position position="213"/>
    </location>
    <ligand>
        <name>Ni(2+)</name>
        <dbReference type="ChEBI" id="CHEBI:49786"/>
        <note>for nickel-dependent acireductone dioxygenase activity</note>
    </ligand>
</feature>
<keyword evidence="3 11" id="KW-0533">Nickel</keyword>
<keyword evidence="10 11" id="KW-0539">Nucleus</keyword>
<dbReference type="PANTHER" id="PTHR23418">
    <property type="entry name" value="ACIREDUCTONE DIOXYGENASE"/>
    <property type="match status" value="1"/>
</dbReference>
<gene>
    <name evidence="12" type="primary">Adi1</name>
    <name evidence="12" type="ORF">EVAR_98066_1</name>
</gene>
<evidence type="ECO:0000256" key="11">
    <source>
        <dbReference type="HAMAP-Rule" id="MF_03154"/>
    </source>
</evidence>
<comment type="pathway">
    <text evidence="11">Amino-acid biosynthesis; L-methionine biosynthesis via salvage pathway; L-methionine from S-methyl-5-thio-alpha-D-ribose 1-phosphate: step 5/6.</text>
</comment>
<evidence type="ECO:0000313" key="12">
    <source>
        <dbReference type="EMBL" id="GBP48882.1"/>
    </source>
</evidence>
<dbReference type="FunFam" id="2.60.120.10:FF:000099">
    <property type="entry name" value="1,2-dihydroxy-3-keto-5-methylthiopentene dioxygenase"/>
    <property type="match status" value="1"/>
</dbReference>
<comment type="similarity">
    <text evidence="11">Belongs to the acireductone dioxygenase (ARD) family.</text>
</comment>
<evidence type="ECO:0000256" key="2">
    <source>
        <dbReference type="ARBA" id="ARBA00022490"/>
    </source>
</evidence>
<evidence type="ECO:0000256" key="1">
    <source>
        <dbReference type="ARBA" id="ARBA00000428"/>
    </source>
</evidence>
<keyword evidence="7 11" id="KW-0560">Oxidoreductase</keyword>
<comment type="cofactor">
    <cofactor evidence="11">
        <name>Fe(2+)</name>
        <dbReference type="ChEBI" id="CHEBI:29033"/>
    </cofactor>
    <cofactor evidence="11">
        <name>Ni(2+)</name>
        <dbReference type="ChEBI" id="CHEBI:49786"/>
    </cofactor>
    <text evidence="11">Binds either 1 Fe or Ni cation per monomer. Iron-binding promotes an acireductone dioxygenase reaction producing 2-keto-4-methylthiobutyrate, while nickel-binding promotes an acireductone dioxygenase reaction producing 3-(methylsulfanyl)propanoate.</text>
</comment>
<dbReference type="GO" id="GO:0010308">
    <property type="term" value="F:acireductone dioxygenase (Ni2+-requiring) activity"/>
    <property type="evidence" value="ECO:0007669"/>
    <property type="project" value="UniProtKB-UniRule"/>
</dbReference>
<dbReference type="AlphaFoldDB" id="A0A4C1WEJ2"/>
<dbReference type="Proteomes" id="UP000299102">
    <property type="component" value="Unassembled WGS sequence"/>
</dbReference>
<evidence type="ECO:0000256" key="9">
    <source>
        <dbReference type="ARBA" id="ARBA00023167"/>
    </source>
</evidence>
<feature type="binding site" evidence="11">
    <location>
        <position position="168"/>
    </location>
    <ligand>
        <name>Fe(2+)</name>
        <dbReference type="ChEBI" id="CHEBI:29033"/>
        <note>for iron-dependent acireductone dioxygenase activity</note>
    </ligand>
</feature>
<organism evidence="12 13">
    <name type="scientific">Eumeta variegata</name>
    <name type="common">Bagworm moth</name>
    <name type="synonym">Eumeta japonica</name>
    <dbReference type="NCBI Taxonomy" id="151549"/>
    <lineage>
        <taxon>Eukaryota</taxon>
        <taxon>Metazoa</taxon>
        <taxon>Ecdysozoa</taxon>
        <taxon>Arthropoda</taxon>
        <taxon>Hexapoda</taxon>
        <taxon>Insecta</taxon>
        <taxon>Pterygota</taxon>
        <taxon>Neoptera</taxon>
        <taxon>Endopterygota</taxon>
        <taxon>Lepidoptera</taxon>
        <taxon>Glossata</taxon>
        <taxon>Ditrysia</taxon>
        <taxon>Tineoidea</taxon>
        <taxon>Psychidae</taxon>
        <taxon>Oiketicinae</taxon>
        <taxon>Eumeta</taxon>
    </lineage>
</organism>
<feature type="binding site" evidence="11">
    <location>
        <position position="174"/>
    </location>
    <ligand>
        <name>Fe(2+)</name>
        <dbReference type="ChEBI" id="CHEBI:29033"/>
        <note>for iron-dependent acireductone dioxygenase activity</note>
    </ligand>
</feature>
<evidence type="ECO:0000256" key="7">
    <source>
        <dbReference type="ARBA" id="ARBA00023002"/>
    </source>
</evidence>
<comment type="caution">
    <text evidence="12">The sequence shown here is derived from an EMBL/GenBank/DDBJ whole genome shotgun (WGS) entry which is preliminary data.</text>
</comment>
<evidence type="ECO:0000256" key="3">
    <source>
        <dbReference type="ARBA" id="ARBA00022596"/>
    </source>
</evidence>
<dbReference type="OrthoDB" id="1867259at2759"/>
<dbReference type="GO" id="GO:0019509">
    <property type="term" value="P:L-methionine salvage from methylthioadenosine"/>
    <property type="evidence" value="ECO:0007669"/>
    <property type="project" value="UniProtKB-UniRule"/>
</dbReference>
<dbReference type="PANTHER" id="PTHR23418:SF0">
    <property type="entry name" value="ACIREDUCTONE DIOXYGENASE"/>
    <property type="match status" value="1"/>
</dbReference>
<keyword evidence="9 11" id="KW-0486">Methionine biosynthesis</keyword>
<evidence type="ECO:0000256" key="5">
    <source>
        <dbReference type="ARBA" id="ARBA00022723"/>
    </source>
</evidence>
<keyword evidence="4 11" id="KW-0028">Amino-acid biosynthesis</keyword>
<dbReference type="EMBL" id="BGZK01000532">
    <property type="protein sequence ID" value="GBP48882.1"/>
    <property type="molecule type" value="Genomic_DNA"/>
</dbReference>
<reference evidence="12 13" key="1">
    <citation type="journal article" date="2019" name="Commun. Biol.">
        <title>The bagworm genome reveals a unique fibroin gene that provides high tensile strength.</title>
        <authorList>
            <person name="Kono N."/>
            <person name="Nakamura H."/>
            <person name="Ohtoshi R."/>
            <person name="Tomita M."/>
            <person name="Numata K."/>
            <person name="Arakawa K."/>
        </authorList>
    </citation>
    <scope>NUCLEOTIDE SEQUENCE [LARGE SCALE GENOMIC DNA]</scope>
</reference>
<dbReference type="EC" id="1.13.11.53" evidence="11"/>
<evidence type="ECO:0000256" key="4">
    <source>
        <dbReference type="ARBA" id="ARBA00022605"/>
    </source>
</evidence>
<evidence type="ECO:0000256" key="8">
    <source>
        <dbReference type="ARBA" id="ARBA00023004"/>
    </source>
</evidence>
<feature type="binding site" evidence="11">
    <location>
        <position position="170"/>
    </location>
    <ligand>
        <name>Ni(2+)</name>
        <dbReference type="ChEBI" id="CHEBI:49786"/>
        <note>for nickel-dependent acireductone dioxygenase activity</note>
    </ligand>
</feature>
<dbReference type="GO" id="GO:0005506">
    <property type="term" value="F:iron ion binding"/>
    <property type="evidence" value="ECO:0007669"/>
    <property type="project" value="UniProtKB-UniRule"/>
</dbReference>
<keyword evidence="8 11" id="KW-0408">Iron</keyword>
<feature type="binding site" evidence="11">
    <location>
        <position position="174"/>
    </location>
    <ligand>
        <name>Ni(2+)</name>
        <dbReference type="ChEBI" id="CHEBI:49786"/>
        <note>for nickel-dependent acireductone dioxygenase activity</note>
    </ligand>
</feature>
<dbReference type="Pfam" id="PF03079">
    <property type="entry name" value="ARD"/>
    <property type="match status" value="1"/>
</dbReference>
<feature type="binding site" evidence="11">
    <location>
        <position position="213"/>
    </location>
    <ligand>
        <name>Fe(2+)</name>
        <dbReference type="ChEBI" id="CHEBI:29033"/>
        <note>for iron-dependent acireductone dioxygenase activity</note>
    </ligand>
</feature>
<dbReference type="UniPathway" id="UPA00904">
    <property type="reaction ID" value="UER00878"/>
</dbReference>
<keyword evidence="2 11" id="KW-0963">Cytoplasm</keyword>
<dbReference type="STRING" id="151549.A0A4C1WEJ2"/>
<dbReference type="Gene3D" id="2.60.120.10">
    <property type="entry name" value="Jelly Rolls"/>
    <property type="match status" value="1"/>
</dbReference>
<name>A0A4C1WEJ2_EUMVA</name>
<dbReference type="InterPro" id="IPR011051">
    <property type="entry name" value="RmlC_Cupin_sf"/>
</dbReference>
<comment type="function">
    <text evidence="11">Catalyzes 2 different reactions between oxygen and the acireductone 1,2-dihydroxy-3-keto-5-methylthiopentene (DHK-MTPene) depending upon the metal bound in the active site. Fe-containing acireductone dioxygenase (Fe-ARD) produces formate and 2-keto-4-methylthiobutyrate (KMTB), the alpha-ketoacid precursor of methionine in the methionine recycle pathway. Ni-containing acireductone dioxygenase (Ni-ARD) produces methylthiopropionate, carbon monoxide and formate, and does not lie on the methionine recycle pathway.</text>
</comment>
<keyword evidence="13" id="KW-1185">Reference proteome</keyword>
<dbReference type="InterPro" id="IPR014710">
    <property type="entry name" value="RmlC-like_jellyroll"/>
</dbReference>
<dbReference type="EC" id="1.13.11.54" evidence="11"/>
<keyword evidence="5 11" id="KW-0479">Metal-binding</keyword>
<feature type="binding site" evidence="11">
    <location>
        <position position="168"/>
    </location>
    <ligand>
        <name>Ni(2+)</name>
        <dbReference type="ChEBI" id="CHEBI:49786"/>
        <note>for nickel-dependent acireductone dioxygenase activity</note>
    </ligand>
</feature>
<evidence type="ECO:0000256" key="10">
    <source>
        <dbReference type="ARBA" id="ARBA00023242"/>
    </source>
</evidence>
<dbReference type="InterPro" id="IPR027496">
    <property type="entry name" value="ARD_euk"/>
</dbReference>
<dbReference type="GO" id="GO:0005737">
    <property type="term" value="C:cytoplasm"/>
    <property type="evidence" value="ECO:0007669"/>
    <property type="project" value="UniProtKB-SubCell"/>
</dbReference>
<comment type="subcellular location">
    <subcellularLocation>
        <location evidence="11">Cytoplasm</location>
    </subcellularLocation>
    <subcellularLocation>
        <location evidence="11">Nucleus</location>
    </subcellularLocation>
</comment>
<comment type="catalytic activity">
    <reaction evidence="1 11">
        <text>1,2-dihydroxy-5-(methylsulfanyl)pent-1-en-3-one + O2 = 4-methylsulfanyl-2-oxobutanoate + formate + 2 H(+)</text>
        <dbReference type="Rhea" id="RHEA:24504"/>
        <dbReference type="ChEBI" id="CHEBI:15378"/>
        <dbReference type="ChEBI" id="CHEBI:15379"/>
        <dbReference type="ChEBI" id="CHEBI:15740"/>
        <dbReference type="ChEBI" id="CHEBI:16723"/>
        <dbReference type="ChEBI" id="CHEBI:49252"/>
        <dbReference type="EC" id="1.13.11.54"/>
    </reaction>
</comment>
<dbReference type="GO" id="GO:0010309">
    <property type="term" value="F:acireductone dioxygenase [iron(II)-requiring] activity"/>
    <property type="evidence" value="ECO:0007669"/>
    <property type="project" value="UniProtKB-UniRule"/>
</dbReference>
<accession>A0A4C1WEJ2</accession>
<dbReference type="CDD" id="cd02232">
    <property type="entry name" value="cupin_ARD"/>
    <property type="match status" value="1"/>
</dbReference>
<proteinExistence type="inferred from homology"/>
<protein>
    <recommendedName>
        <fullName evidence="11">Acireductone dioxygenase</fullName>
    </recommendedName>
    <alternativeName>
        <fullName evidence="11">Acireductone dioxygenase (Fe(2+)-requiring)</fullName>
        <shortName evidence="11">ARD'</shortName>
        <shortName evidence="11">Fe-ARD</shortName>
        <ecNumber evidence="11">1.13.11.54</ecNumber>
    </alternativeName>
    <alternativeName>
        <fullName evidence="11">Acireductone dioxygenase (Ni(2+)-requiring)</fullName>
        <shortName evidence="11">ARD</shortName>
        <shortName evidence="11">Ni-ARD</shortName>
        <ecNumber evidence="11">1.13.11.53</ecNumber>
    </alternativeName>
</protein>
<evidence type="ECO:0000256" key="6">
    <source>
        <dbReference type="ARBA" id="ARBA00022964"/>
    </source>
</evidence>